<dbReference type="InterPro" id="IPR006195">
    <property type="entry name" value="aa-tRNA-synth_II"/>
</dbReference>
<comment type="similarity">
    <text evidence="2">Belongs to the class-II aminoacyl-tRNA synthetase family.</text>
</comment>
<dbReference type="GO" id="GO:0070150">
    <property type="term" value="P:mitochondrial glycyl-tRNA aminoacylation"/>
    <property type="evidence" value="ECO:0007669"/>
    <property type="project" value="TreeGrafter"/>
</dbReference>
<dbReference type="EMBL" id="CP138584">
    <property type="protein sequence ID" value="WPH00700.1"/>
    <property type="molecule type" value="Genomic_DNA"/>
</dbReference>
<organism evidence="12 13">
    <name type="scientific">Acrodontium crateriforme</name>
    <dbReference type="NCBI Taxonomy" id="150365"/>
    <lineage>
        <taxon>Eukaryota</taxon>
        <taxon>Fungi</taxon>
        <taxon>Dikarya</taxon>
        <taxon>Ascomycota</taxon>
        <taxon>Pezizomycotina</taxon>
        <taxon>Dothideomycetes</taxon>
        <taxon>Dothideomycetidae</taxon>
        <taxon>Mycosphaerellales</taxon>
        <taxon>Teratosphaeriaceae</taxon>
        <taxon>Acrodontium</taxon>
    </lineage>
</organism>
<dbReference type="Proteomes" id="UP001303373">
    <property type="component" value="Chromosome 5"/>
</dbReference>
<dbReference type="NCBIfam" id="NF003211">
    <property type="entry name" value="PRK04173.1"/>
    <property type="match status" value="1"/>
</dbReference>
<reference evidence="12 13" key="1">
    <citation type="submission" date="2023-11" db="EMBL/GenBank/DDBJ databases">
        <title>An acidophilic fungus is an integral part of prey digestion in a carnivorous sundew plant.</title>
        <authorList>
            <person name="Tsai I.J."/>
        </authorList>
    </citation>
    <scope>NUCLEOTIDE SEQUENCE [LARGE SCALE GENOMIC DNA]</scope>
    <source>
        <strain evidence="12">169a</strain>
    </source>
</reference>
<gene>
    <name evidence="12" type="ORF">R9X50_00353000</name>
</gene>
<feature type="domain" description="Aminoacyl-transfer RNA synthetases class-II family profile" evidence="11">
    <location>
        <begin position="255"/>
        <end position="607"/>
    </location>
</feature>
<protein>
    <recommendedName>
        <fullName evidence="3">glycine--tRNA ligase</fullName>
        <ecNumber evidence="3">6.1.1.14</ecNumber>
    </recommendedName>
    <alternativeName>
        <fullName evidence="10">Diadenosine tetraphosphate synthetase</fullName>
    </alternativeName>
</protein>
<proteinExistence type="inferred from homology"/>
<dbReference type="AlphaFoldDB" id="A0AAQ3M3K7"/>
<dbReference type="InterPro" id="IPR002315">
    <property type="entry name" value="tRNA-synt_gly"/>
</dbReference>
<name>A0AAQ3M3K7_9PEZI</name>
<dbReference type="InterPro" id="IPR027031">
    <property type="entry name" value="Gly-tRNA_synthase/POLG2"/>
</dbReference>
<dbReference type="Gene3D" id="3.30.930.10">
    <property type="entry name" value="Bira Bifunctional Protein, Domain 2"/>
    <property type="match status" value="1"/>
</dbReference>
<keyword evidence="13" id="KW-1185">Reference proteome</keyword>
<dbReference type="Gene3D" id="3.30.40.230">
    <property type="match status" value="1"/>
</dbReference>
<keyword evidence="6" id="KW-0547">Nucleotide-binding</keyword>
<dbReference type="PRINTS" id="PR01043">
    <property type="entry name" value="TRNASYNTHGLY"/>
</dbReference>
<dbReference type="PANTHER" id="PTHR10745">
    <property type="entry name" value="GLYCYL-TRNA SYNTHETASE/DNA POLYMERASE SUBUNIT GAMMA-2"/>
    <property type="match status" value="1"/>
</dbReference>
<dbReference type="CDD" id="cd00858">
    <property type="entry name" value="GlyRS_anticodon"/>
    <property type="match status" value="1"/>
</dbReference>
<dbReference type="PROSITE" id="PS50862">
    <property type="entry name" value="AA_TRNA_LIGASE_II"/>
    <property type="match status" value="1"/>
</dbReference>
<evidence type="ECO:0000256" key="6">
    <source>
        <dbReference type="ARBA" id="ARBA00022741"/>
    </source>
</evidence>
<keyword evidence="9" id="KW-0030">Aminoacyl-tRNA synthetase</keyword>
<dbReference type="GO" id="GO:0005739">
    <property type="term" value="C:mitochondrion"/>
    <property type="evidence" value="ECO:0007669"/>
    <property type="project" value="TreeGrafter"/>
</dbReference>
<evidence type="ECO:0000256" key="7">
    <source>
        <dbReference type="ARBA" id="ARBA00022840"/>
    </source>
</evidence>
<keyword evidence="4" id="KW-0963">Cytoplasm</keyword>
<dbReference type="NCBIfam" id="TIGR00389">
    <property type="entry name" value="glyS_dimeric"/>
    <property type="match status" value="1"/>
</dbReference>
<evidence type="ECO:0000256" key="8">
    <source>
        <dbReference type="ARBA" id="ARBA00022917"/>
    </source>
</evidence>
<dbReference type="InterPro" id="IPR045864">
    <property type="entry name" value="aa-tRNA-synth_II/BPL/LPL"/>
</dbReference>
<dbReference type="InterPro" id="IPR036621">
    <property type="entry name" value="Anticodon-bd_dom_sf"/>
</dbReference>
<evidence type="ECO:0000313" key="12">
    <source>
        <dbReference type="EMBL" id="WPH00700.1"/>
    </source>
</evidence>
<sequence length="729" mass="81876">MFASAQRLIFNRALKSGPHPLPSSADFVSLNENTSISLLRRSPACPFTTTSAIQRFEVPVRTRNTGTVANMATDYKTIKGQEFDRAAFESLLRRKCFLWQSFEPYGAVKGLFDYGPPLETLEAEVMNIWRDHFIRHEKMMALKCSMLTPYEVLKTSGHVDKFADYMCKDPKTGEILRSDHLIKDVLETRLKGDKEARGEKVEATEEDPKKKKKASKLAKTAVKLDDTVVKEYEHTLATLDDCTGDDMGAIIKKYDIRNPSTNNEVEPPVSVNLMFQTQIGATGKEPAFLRPETAQGQFLSFPKLLEFSDNQLPMASASIGYSFRNELSPRSGLLRVREFLMAEVEHFVDPESGKKHPKFATVRDVKLPFLDRNTQMAGGSKVTIMSIGEAVDTKLVDNETLGYFLVRIHSFMEKIGMDMTKLRFRQHMANEMAHYAADCWDCELQSSYGWVECVGCADRSAYDLSVHEKRTGVSLKVREPLKEPVRIEEWQATLDKKKSGPKLKKDQAKVEAALKELTQEMKEKLSISMEKEGSVKIAVADVAGGEVTLDKEIVTFAKETRTETMREYTPNVIEPSFGVGRVLYSLMEHAYWTREGDAARSVMSFKPTIAPIKVLVVPLQKDVRFAPVLAELEQKLDEAQLSFKVDQSGVSIGKRYSRNDELGIPFGITVDYETLEGKGVTLRDRDSTKQVRASLDEVVAEVAKVCAGKGSWEGIAKKLPAFESKEAEE</sequence>
<dbReference type="FunFam" id="3.30.930.10:FF:000158">
    <property type="entry name" value="Glycyl-tRNA synthetase"/>
    <property type="match status" value="1"/>
</dbReference>
<dbReference type="Pfam" id="PF03129">
    <property type="entry name" value="HGTP_anticodon"/>
    <property type="match status" value="1"/>
</dbReference>
<evidence type="ECO:0000256" key="2">
    <source>
        <dbReference type="ARBA" id="ARBA00008226"/>
    </source>
</evidence>
<keyword evidence="5" id="KW-0436">Ligase</keyword>
<dbReference type="SUPFAM" id="SSF52954">
    <property type="entry name" value="Class II aaRS ABD-related"/>
    <property type="match status" value="1"/>
</dbReference>
<dbReference type="Gene3D" id="3.30.720.200">
    <property type="match status" value="1"/>
</dbReference>
<evidence type="ECO:0000256" key="10">
    <source>
        <dbReference type="ARBA" id="ARBA00030057"/>
    </source>
</evidence>
<dbReference type="GO" id="GO:0004820">
    <property type="term" value="F:glycine-tRNA ligase activity"/>
    <property type="evidence" value="ECO:0007669"/>
    <property type="project" value="UniProtKB-EC"/>
</dbReference>
<dbReference type="FunFam" id="3.40.50.800:FF:000004">
    <property type="entry name" value="Glycine--tRNA ligase 2"/>
    <property type="match status" value="1"/>
</dbReference>
<dbReference type="CDD" id="cd00774">
    <property type="entry name" value="GlyRS-like_core"/>
    <property type="match status" value="1"/>
</dbReference>
<dbReference type="GO" id="GO:0005524">
    <property type="term" value="F:ATP binding"/>
    <property type="evidence" value="ECO:0007669"/>
    <property type="project" value="UniProtKB-KW"/>
</dbReference>
<dbReference type="EC" id="6.1.1.14" evidence="3"/>
<dbReference type="Gene3D" id="3.40.50.800">
    <property type="entry name" value="Anticodon-binding domain"/>
    <property type="match status" value="1"/>
</dbReference>
<evidence type="ECO:0000259" key="11">
    <source>
        <dbReference type="PROSITE" id="PS50862"/>
    </source>
</evidence>
<dbReference type="PANTHER" id="PTHR10745:SF0">
    <property type="entry name" value="GLYCINE--TRNA LIGASE"/>
    <property type="match status" value="1"/>
</dbReference>
<evidence type="ECO:0000256" key="4">
    <source>
        <dbReference type="ARBA" id="ARBA00022490"/>
    </source>
</evidence>
<accession>A0AAQ3M3K7</accession>
<evidence type="ECO:0000313" key="13">
    <source>
        <dbReference type="Proteomes" id="UP001303373"/>
    </source>
</evidence>
<evidence type="ECO:0000256" key="3">
    <source>
        <dbReference type="ARBA" id="ARBA00012829"/>
    </source>
</evidence>
<keyword evidence="7" id="KW-0067">ATP-binding</keyword>
<comment type="subcellular location">
    <subcellularLocation>
        <location evidence="1">Cytoplasm</location>
    </subcellularLocation>
</comment>
<dbReference type="InterPro" id="IPR004154">
    <property type="entry name" value="Anticodon-bd"/>
</dbReference>
<dbReference type="FunFam" id="3.30.930.10:FF:000010">
    <property type="entry name" value="Glycyl-tRNA synthetase 1"/>
    <property type="match status" value="1"/>
</dbReference>
<evidence type="ECO:0000256" key="9">
    <source>
        <dbReference type="ARBA" id="ARBA00023146"/>
    </source>
</evidence>
<keyword evidence="8" id="KW-0648">Protein biosynthesis</keyword>
<dbReference type="InterPro" id="IPR033731">
    <property type="entry name" value="GlyRS-like_core"/>
</dbReference>
<evidence type="ECO:0000256" key="1">
    <source>
        <dbReference type="ARBA" id="ARBA00004496"/>
    </source>
</evidence>
<dbReference type="SUPFAM" id="SSF55681">
    <property type="entry name" value="Class II aaRS and biotin synthetases"/>
    <property type="match status" value="1"/>
</dbReference>
<evidence type="ECO:0000256" key="5">
    <source>
        <dbReference type="ARBA" id="ARBA00022598"/>
    </source>
</evidence>